<evidence type="ECO:0000313" key="2">
    <source>
        <dbReference type="EMBL" id="NRF66927.1"/>
    </source>
</evidence>
<proteinExistence type="predicted"/>
<protein>
    <submittedName>
        <fullName evidence="2">Uncharacterized protein</fullName>
    </submittedName>
</protein>
<comment type="caution">
    <text evidence="2">The sequence shown here is derived from an EMBL/GenBank/DDBJ whole genome shotgun (WGS) entry which is preliminary data.</text>
</comment>
<reference evidence="2 3" key="1">
    <citation type="submission" date="2020-05" db="EMBL/GenBank/DDBJ databases">
        <title>Aquincola sp. isolate from soil.</title>
        <authorList>
            <person name="Han J."/>
            <person name="Kim D.-U."/>
        </authorList>
    </citation>
    <scope>NUCLEOTIDE SEQUENCE [LARGE SCALE GENOMIC DNA]</scope>
    <source>
        <strain evidence="2 3">S2</strain>
    </source>
</reference>
<feature type="transmembrane region" description="Helical" evidence="1">
    <location>
        <begin position="41"/>
        <end position="63"/>
    </location>
</feature>
<keyword evidence="1" id="KW-0472">Membrane</keyword>
<dbReference type="EMBL" id="JABRWJ010000002">
    <property type="protein sequence ID" value="NRF66927.1"/>
    <property type="molecule type" value="Genomic_DNA"/>
</dbReference>
<keyword evidence="1" id="KW-0812">Transmembrane</keyword>
<dbReference type="RefSeq" id="WP_173122021.1">
    <property type="nucleotide sequence ID" value="NZ_JABRWJ010000002.1"/>
</dbReference>
<gene>
    <name evidence="2" type="ORF">HLB44_08025</name>
</gene>
<sequence>MLEFLFEVVGELLLQFIFEALAQAGVHVVRNPDKQPKEHSLWVIIPGYILFGLIAGGISLWLVPDYLIRGQWQQIGYLLLGPVAAGAAVAAIGHWRSQRGVPRYGIDRFACGYVFALSFALLRFVVAE</sequence>
<keyword evidence="1" id="KW-1133">Transmembrane helix</keyword>
<feature type="transmembrane region" description="Helical" evidence="1">
    <location>
        <begin position="105"/>
        <end position="126"/>
    </location>
</feature>
<dbReference type="Proteomes" id="UP000737171">
    <property type="component" value="Unassembled WGS sequence"/>
</dbReference>
<organism evidence="2 3">
    <name type="scientific">Pseudaquabacterium terrae</name>
    <dbReference type="NCBI Taxonomy" id="2732868"/>
    <lineage>
        <taxon>Bacteria</taxon>
        <taxon>Pseudomonadati</taxon>
        <taxon>Pseudomonadota</taxon>
        <taxon>Betaproteobacteria</taxon>
        <taxon>Burkholderiales</taxon>
        <taxon>Sphaerotilaceae</taxon>
        <taxon>Pseudaquabacterium</taxon>
    </lineage>
</organism>
<evidence type="ECO:0000313" key="3">
    <source>
        <dbReference type="Proteomes" id="UP000737171"/>
    </source>
</evidence>
<accession>A0ABX2EE77</accession>
<name>A0ABX2EE77_9BURK</name>
<feature type="transmembrane region" description="Helical" evidence="1">
    <location>
        <begin position="75"/>
        <end position="93"/>
    </location>
</feature>
<keyword evidence="3" id="KW-1185">Reference proteome</keyword>
<evidence type="ECO:0000256" key="1">
    <source>
        <dbReference type="SAM" id="Phobius"/>
    </source>
</evidence>